<comment type="caution">
    <text evidence="3">The sequence shown here is derived from an EMBL/GenBank/DDBJ whole genome shotgun (WGS) entry which is preliminary data.</text>
</comment>
<protein>
    <recommendedName>
        <fullName evidence="2">RNase H type-1 domain-containing protein</fullName>
    </recommendedName>
</protein>
<dbReference type="AlphaFoldDB" id="A0A8X8XN79"/>
<organism evidence="3">
    <name type="scientific">Salvia splendens</name>
    <name type="common">Scarlet sage</name>
    <dbReference type="NCBI Taxonomy" id="180675"/>
    <lineage>
        <taxon>Eukaryota</taxon>
        <taxon>Viridiplantae</taxon>
        <taxon>Streptophyta</taxon>
        <taxon>Embryophyta</taxon>
        <taxon>Tracheophyta</taxon>
        <taxon>Spermatophyta</taxon>
        <taxon>Magnoliopsida</taxon>
        <taxon>eudicotyledons</taxon>
        <taxon>Gunneridae</taxon>
        <taxon>Pentapetalae</taxon>
        <taxon>asterids</taxon>
        <taxon>lamiids</taxon>
        <taxon>Lamiales</taxon>
        <taxon>Lamiaceae</taxon>
        <taxon>Nepetoideae</taxon>
        <taxon>Mentheae</taxon>
        <taxon>Salviinae</taxon>
        <taxon>Salvia</taxon>
        <taxon>Salvia subgen. Calosphace</taxon>
        <taxon>core Calosphace</taxon>
    </lineage>
</organism>
<evidence type="ECO:0000259" key="2">
    <source>
        <dbReference type="Pfam" id="PF13456"/>
    </source>
</evidence>
<dbReference type="GO" id="GO:0004523">
    <property type="term" value="F:RNA-DNA hybrid ribonuclease activity"/>
    <property type="evidence" value="ECO:0007669"/>
    <property type="project" value="InterPro"/>
</dbReference>
<dbReference type="Gene3D" id="3.30.420.10">
    <property type="entry name" value="Ribonuclease H-like superfamily/Ribonuclease H"/>
    <property type="match status" value="1"/>
</dbReference>
<feature type="region of interest" description="Disordered" evidence="1">
    <location>
        <begin position="18"/>
        <end position="65"/>
    </location>
</feature>
<evidence type="ECO:0000313" key="4">
    <source>
        <dbReference type="Proteomes" id="UP000298416"/>
    </source>
</evidence>
<feature type="domain" description="RNase H type-1" evidence="2">
    <location>
        <begin position="221"/>
        <end position="334"/>
    </location>
</feature>
<dbReference type="Pfam" id="PF13456">
    <property type="entry name" value="RVT_3"/>
    <property type="match status" value="1"/>
</dbReference>
<dbReference type="InterPro" id="IPR053151">
    <property type="entry name" value="RNase_H-like"/>
</dbReference>
<evidence type="ECO:0000313" key="3">
    <source>
        <dbReference type="EMBL" id="KAG6416014.1"/>
    </source>
</evidence>
<dbReference type="EMBL" id="PNBA02000008">
    <property type="protein sequence ID" value="KAG6416014.1"/>
    <property type="molecule type" value="Genomic_DNA"/>
</dbReference>
<accession>A0A8X8XN79</accession>
<dbReference type="Proteomes" id="UP000298416">
    <property type="component" value="Unassembled WGS sequence"/>
</dbReference>
<gene>
    <name evidence="3" type="ORF">SASPL_123435</name>
</gene>
<reference evidence="3" key="2">
    <citation type="submission" date="2020-08" db="EMBL/GenBank/DDBJ databases">
        <title>Plant Genome Project.</title>
        <authorList>
            <person name="Zhang R.-G."/>
        </authorList>
    </citation>
    <scope>NUCLEOTIDE SEQUENCE</scope>
    <source>
        <strain evidence="3">Huo1</strain>
        <tissue evidence="3">Leaf</tissue>
    </source>
</reference>
<dbReference type="InterPro" id="IPR036397">
    <property type="entry name" value="RNaseH_sf"/>
</dbReference>
<dbReference type="InterPro" id="IPR044730">
    <property type="entry name" value="RNase_H-like_dom_plant"/>
</dbReference>
<keyword evidence="4" id="KW-1185">Reference proteome</keyword>
<reference evidence="3" key="1">
    <citation type="submission" date="2018-01" db="EMBL/GenBank/DDBJ databases">
        <authorList>
            <person name="Mao J.F."/>
        </authorList>
    </citation>
    <scope>NUCLEOTIDE SEQUENCE</scope>
    <source>
        <strain evidence="3">Huo1</strain>
        <tissue evidence="3">Leaf</tissue>
    </source>
</reference>
<evidence type="ECO:0000256" key="1">
    <source>
        <dbReference type="SAM" id="MobiDB-lite"/>
    </source>
</evidence>
<dbReference type="CDD" id="cd06222">
    <property type="entry name" value="RNase_H_like"/>
    <property type="match status" value="1"/>
</dbReference>
<proteinExistence type="predicted"/>
<dbReference type="PANTHER" id="PTHR47723:SF19">
    <property type="entry name" value="POLYNUCLEOTIDYL TRANSFERASE, RIBONUCLEASE H-LIKE SUPERFAMILY PROTEIN"/>
    <property type="match status" value="1"/>
</dbReference>
<name>A0A8X8XN79_SALSN</name>
<dbReference type="PANTHER" id="PTHR47723">
    <property type="entry name" value="OS05G0353850 PROTEIN"/>
    <property type="match status" value="1"/>
</dbReference>
<sequence length="378" mass="42859">MLKTKFGVDCSRRFICGLNQDMSPKNPESHERPKSPSFADYIPEEGFVKQGRKGKKGKQGNIRDTNLMRASSADKVLLESLGANKQVLHQDFSALTAEHGEKRRQKQEAQPRRMDGTLKNFEKPNYFKLLDQEKFVEEWEEKEDDMEEDPGPQGAGTVFQLVKRYLQQLISAGKMNKKQWKGCGNTDMFNTYTWRENPRQQIRQVRWNPPDAGWIKINSAGIWKDSEAEAGGVIKSAYGSLLNGYMMKIAANAIIDAELQALSIGLDIVKDQGRPTWIELGTKQVVSLLSLKRFGAANLRRRVTDIRNKIRQMEVKFSHIPTQGNKVAVVLAQQGSKRENGSTFGQTSAPAIVTALIRMDQLGYPSFWVREHNYEQHG</sequence>
<dbReference type="GO" id="GO:0003676">
    <property type="term" value="F:nucleic acid binding"/>
    <property type="evidence" value="ECO:0007669"/>
    <property type="project" value="InterPro"/>
</dbReference>
<dbReference type="InterPro" id="IPR002156">
    <property type="entry name" value="RNaseH_domain"/>
</dbReference>